<dbReference type="AlphaFoldDB" id="A0A1F6PC55"/>
<accession>A0A1F6PC55</accession>
<gene>
    <name evidence="3" type="ORF">A2538_02365</name>
</gene>
<keyword evidence="2" id="KW-0732">Signal</keyword>
<proteinExistence type="predicted"/>
<reference evidence="3 4" key="1">
    <citation type="journal article" date="2016" name="Nat. Commun.">
        <title>Thousands of microbial genomes shed light on interconnected biogeochemical processes in an aquifer system.</title>
        <authorList>
            <person name="Anantharaman K."/>
            <person name="Brown C.T."/>
            <person name="Hug L.A."/>
            <person name="Sharon I."/>
            <person name="Castelle C.J."/>
            <person name="Probst A.J."/>
            <person name="Thomas B.C."/>
            <person name="Singh A."/>
            <person name="Wilkins M.J."/>
            <person name="Karaoz U."/>
            <person name="Brodie E.L."/>
            <person name="Williams K.H."/>
            <person name="Hubbard S.S."/>
            <person name="Banfield J.F."/>
        </authorList>
    </citation>
    <scope>NUCLEOTIDE SEQUENCE [LARGE SCALE GENOMIC DNA]</scope>
</reference>
<evidence type="ECO:0000313" key="4">
    <source>
        <dbReference type="Proteomes" id="UP000178254"/>
    </source>
</evidence>
<feature type="signal peptide" evidence="2">
    <location>
        <begin position="1"/>
        <end position="30"/>
    </location>
</feature>
<dbReference type="Pfam" id="PF18895">
    <property type="entry name" value="T4SS_pilin"/>
    <property type="match status" value="1"/>
</dbReference>
<organism evidence="3 4">
    <name type="scientific">Candidatus Magasanikbacteria bacterium RIFOXYD2_FULL_41_14</name>
    <dbReference type="NCBI Taxonomy" id="1798709"/>
    <lineage>
        <taxon>Bacteria</taxon>
        <taxon>Candidatus Magasanikiibacteriota</taxon>
    </lineage>
</organism>
<feature type="chain" id="PRO_5009526006" description="DUF4190 domain-containing protein" evidence="2">
    <location>
        <begin position="31"/>
        <end position="141"/>
    </location>
</feature>
<keyword evidence="1" id="KW-1133">Transmembrane helix</keyword>
<sequence length="141" mass="14399">MFWKKFFSNIAIFLAIFSVGVLPAFTVAVAAPPDPKATNYGINTVQKAAGLPTDVAGQTSIPGLIGVIVGLALSLVAVVFFVLILYSGAVWMTAMGNSERVTKAKTTLETAAIGLVIVLAAYAIATFVFSTLAGGASAEGG</sequence>
<dbReference type="EMBL" id="MFRE01000022">
    <property type="protein sequence ID" value="OGH93708.1"/>
    <property type="molecule type" value="Genomic_DNA"/>
</dbReference>
<feature type="transmembrane region" description="Helical" evidence="1">
    <location>
        <begin position="64"/>
        <end position="91"/>
    </location>
</feature>
<evidence type="ECO:0000256" key="1">
    <source>
        <dbReference type="SAM" id="Phobius"/>
    </source>
</evidence>
<evidence type="ECO:0008006" key="5">
    <source>
        <dbReference type="Google" id="ProtNLM"/>
    </source>
</evidence>
<comment type="caution">
    <text evidence="3">The sequence shown here is derived from an EMBL/GenBank/DDBJ whole genome shotgun (WGS) entry which is preliminary data.</text>
</comment>
<dbReference type="STRING" id="1798709.A2538_02365"/>
<keyword evidence="1" id="KW-0472">Membrane</keyword>
<evidence type="ECO:0000256" key="2">
    <source>
        <dbReference type="SAM" id="SignalP"/>
    </source>
</evidence>
<dbReference type="InterPro" id="IPR043993">
    <property type="entry name" value="T4SS_pilin"/>
</dbReference>
<feature type="transmembrane region" description="Helical" evidence="1">
    <location>
        <begin position="112"/>
        <end position="133"/>
    </location>
</feature>
<dbReference type="Proteomes" id="UP000178254">
    <property type="component" value="Unassembled WGS sequence"/>
</dbReference>
<name>A0A1F6PC55_9BACT</name>
<evidence type="ECO:0000313" key="3">
    <source>
        <dbReference type="EMBL" id="OGH93708.1"/>
    </source>
</evidence>
<keyword evidence="1" id="KW-0812">Transmembrane</keyword>
<protein>
    <recommendedName>
        <fullName evidence="5">DUF4190 domain-containing protein</fullName>
    </recommendedName>
</protein>